<keyword evidence="8" id="KW-0812">Transmembrane</keyword>
<evidence type="ECO:0000313" key="34">
    <source>
        <dbReference type="EMBL" id="KAJ6221794.1"/>
    </source>
</evidence>
<evidence type="ECO:0000256" key="28">
    <source>
        <dbReference type="ARBA" id="ARBA00048459"/>
    </source>
</evidence>
<keyword evidence="15 33" id="KW-0503">Monooxygenase</keyword>
<dbReference type="GO" id="GO:0050660">
    <property type="term" value="F:flavin adenine dinucleotide binding"/>
    <property type="evidence" value="ECO:0007669"/>
    <property type="project" value="InterPro"/>
</dbReference>
<evidence type="ECO:0000256" key="7">
    <source>
        <dbReference type="ARBA" id="ARBA00022630"/>
    </source>
</evidence>
<reference evidence="34" key="1">
    <citation type="submission" date="2022-12" db="EMBL/GenBank/DDBJ databases">
        <title>Genome assemblies of Blomia tropicalis.</title>
        <authorList>
            <person name="Cui Y."/>
        </authorList>
    </citation>
    <scope>NUCLEOTIDE SEQUENCE</scope>
    <source>
        <tissue evidence="34">Adult mites</tissue>
    </source>
</reference>
<evidence type="ECO:0000256" key="2">
    <source>
        <dbReference type="ARBA" id="ARBA00004389"/>
    </source>
</evidence>
<comment type="cofactor">
    <cofactor evidence="1 33">
        <name>FAD</name>
        <dbReference type="ChEBI" id="CHEBI:57692"/>
    </cofactor>
</comment>
<keyword evidence="12" id="KW-0521">NADP</keyword>
<dbReference type="EMBL" id="JAPWDV010000001">
    <property type="protein sequence ID" value="KAJ6221794.1"/>
    <property type="molecule type" value="Genomic_DNA"/>
</dbReference>
<dbReference type="GO" id="GO:0034899">
    <property type="term" value="F:trimethylamine monooxygenase activity"/>
    <property type="evidence" value="ECO:0007669"/>
    <property type="project" value="UniProtKB-EC"/>
</dbReference>
<comment type="catalytic activity">
    <reaction evidence="22">
        <text>heptan-2-one + NADPH + O2 + H(+) = pentyl acetate + NADP(+) + H2O</text>
        <dbReference type="Rhea" id="RHEA:54836"/>
        <dbReference type="ChEBI" id="CHEBI:5672"/>
        <dbReference type="ChEBI" id="CHEBI:15377"/>
        <dbReference type="ChEBI" id="CHEBI:15378"/>
        <dbReference type="ChEBI" id="CHEBI:15379"/>
        <dbReference type="ChEBI" id="CHEBI:57783"/>
        <dbReference type="ChEBI" id="CHEBI:58349"/>
        <dbReference type="ChEBI" id="CHEBI:87362"/>
    </reaction>
    <physiologicalReaction direction="left-to-right" evidence="22">
        <dbReference type="Rhea" id="RHEA:54837"/>
    </physiologicalReaction>
</comment>
<dbReference type="AlphaFoldDB" id="A0A9Q0MAE7"/>
<dbReference type="InterPro" id="IPR000960">
    <property type="entry name" value="Flavin_mOase"/>
</dbReference>
<dbReference type="Pfam" id="PF00743">
    <property type="entry name" value="FMO-like"/>
    <property type="match status" value="1"/>
</dbReference>
<dbReference type="SUPFAM" id="SSF51905">
    <property type="entry name" value="FAD/NAD(P)-binding domain"/>
    <property type="match status" value="2"/>
</dbReference>
<proteinExistence type="inferred from homology"/>
<evidence type="ECO:0000256" key="20">
    <source>
        <dbReference type="ARBA" id="ARBA00047338"/>
    </source>
</evidence>
<evidence type="ECO:0000256" key="27">
    <source>
        <dbReference type="ARBA" id="ARBA00048088"/>
    </source>
</evidence>
<dbReference type="GO" id="GO:0006629">
    <property type="term" value="P:lipid metabolic process"/>
    <property type="evidence" value="ECO:0007669"/>
    <property type="project" value="UniProtKB-KW"/>
</dbReference>
<keyword evidence="17" id="KW-0472">Membrane</keyword>
<name>A0A9Q0MAE7_BLOTA</name>
<evidence type="ECO:0000256" key="31">
    <source>
        <dbReference type="ARBA" id="ARBA00049443"/>
    </source>
</evidence>
<comment type="function">
    <text evidence="19">Broad spectrum monooxygenase that catalyzes the oxygenation of a wide variety of nitrogen- and sulfur-containing compounds including xenobiotics. Catalyzes the S-oxygenation of hypotaurine to produce taurine, an organic osmolyte involved in cell volume regulation as well as a variety of cytoprotective and developmental processes. In vitro, catalyzes the N-oxygenation of trimethylamine (TMA) to produce trimethylamine N-oxide (TMAO) and could therefore participate to the detoxification of this compound that is generated by the action of gut microbiota from dietary precursors such as choline, choline containing compounds, betaine or L-carnitine.</text>
</comment>
<keyword evidence="11" id="KW-0492">Microsome</keyword>
<comment type="similarity">
    <text evidence="4 33">Belongs to the FMO family.</text>
</comment>
<dbReference type="OMA" id="CTGYKND"/>
<keyword evidence="5" id="KW-0488">Methylation</keyword>
<dbReference type="PRINTS" id="PR00370">
    <property type="entry name" value="FMOXYGENASE"/>
</dbReference>
<keyword evidence="13" id="KW-1133">Transmembrane helix</keyword>
<accession>A0A9Q0MAE7</accession>
<keyword evidence="10 33" id="KW-0274">FAD</keyword>
<comment type="caution">
    <text evidence="34">The sequence shown here is derived from an EMBL/GenBank/DDBJ whole genome shotgun (WGS) entry which is preliminary data.</text>
</comment>
<dbReference type="GO" id="GO:0005789">
    <property type="term" value="C:endoplasmic reticulum membrane"/>
    <property type="evidence" value="ECO:0007669"/>
    <property type="project" value="UniProtKB-SubCell"/>
</dbReference>
<keyword evidence="9" id="KW-0256">Endoplasmic reticulum</keyword>
<evidence type="ECO:0000256" key="22">
    <source>
        <dbReference type="ARBA" id="ARBA00047574"/>
    </source>
</evidence>
<dbReference type="GO" id="GO:0050661">
    <property type="term" value="F:NADP binding"/>
    <property type="evidence" value="ECO:0007669"/>
    <property type="project" value="InterPro"/>
</dbReference>
<dbReference type="GO" id="GO:0016174">
    <property type="term" value="F:NAD(P)H oxidase H2O2-forming activity"/>
    <property type="evidence" value="ECO:0007669"/>
    <property type="project" value="UniProtKB-EC"/>
</dbReference>
<evidence type="ECO:0000256" key="10">
    <source>
        <dbReference type="ARBA" id="ARBA00022827"/>
    </source>
</evidence>
<evidence type="ECO:0000256" key="12">
    <source>
        <dbReference type="ARBA" id="ARBA00022857"/>
    </source>
</evidence>
<evidence type="ECO:0000256" key="3">
    <source>
        <dbReference type="ARBA" id="ARBA00004524"/>
    </source>
</evidence>
<gene>
    <name evidence="34" type="ORF">RDWZM_000339</name>
</gene>
<comment type="catalytic activity">
    <reaction evidence="24">
        <text>NADPH + O2 + H(+) = H2O2 + NADP(+)</text>
        <dbReference type="Rhea" id="RHEA:11260"/>
        <dbReference type="ChEBI" id="CHEBI:15378"/>
        <dbReference type="ChEBI" id="CHEBI:15379"/>
        <dbReference type="ChEBI" id="CHEBI:16240"/>
        <dbReference type="ChEBI" id="CHEBI:57783"/>
        <dbReference type="ChEBI" id="CHEBI:58349"/>
        <dbReference type="EC" id="1.6.3.1"/>
    </reaction>
    <physiologicalReaction direction="left-to-right" evidence="24">
        <dbReference type="Rhea" id="RHEA:11261"/>
    </physiologicalReaction>
</comment>
<evidence type="ECO:0000256" key="19">
    <source>
        <dbReference type="ARBA" id="ARBA00045957"/>
    </source>
</evidence>
<evidence type="ECO:0000256" key="4">
    <source>
        <dbReference type="ARBA" id="ARBA00009183"/>
    </source>
</evidence>
<comment type="catalytic activity">
    <reaction evidence="21">
        <text>hexan-3-one + NADPH + O2 + H(+) = propyl propanoate + NADP(+) + H2O</text>
        <dbReference type="Rhea" id="RHEA:54848"/>
        <dbReference type="ChEBI" id="CHEBI:15377"/>
        <dbReference type="ChEBI" id="CHEBI:15378"/>
        <dbReference type="ChEBI" id="CHEBI:15379"/>
        <dbReference type="ChEBI" id="CHEBI:57783"/>
        <dbReference type="ChEBI" id="CHEBI:58349"/>
        <dbReference type="ChEBI" id="CHEBI:89828"/>
        <dbReference type="ChEBI" id="CHEBI:89891"/>
    </reaction>
    <physiologicalReaction direction="left-to-right" evidence="21">
        <dbReference type="Rhea" id="RHEA:54849"/>
    </physiologicalReaction>
</comment>
<comment type="catalytic activity">
    <reaction evidence="28">
        <text>octan-3-one + NADPH + O2 + H(+) = ethyl hexanoate + NADP(+) + H2O</text>
        <dbReference type="Rhea" id="RHEA:54856"/>
        <dbReference type="ChEBI" id="CHEBI:15377"/>
        <dbReference type="ChEBI" id="CHEBI:15378"/>
        <dbReference type="ChEBI" id="CHEBI:15379"/>
        <dbReference type="ChEBI" id="CHEBI:57783"/>
        <dbReference type="ChEBI" id="CHEBI:58349"/>
        <dbReference type="ChEBI" id="CHEBI:80946"/>
        <dbReference type="ChEBI" id="CHEBI:86055"/>
    </reaction>
    <physiologicalReaction direction="left-to-right" evidence="28">
        <dbReference type="Rhea" id="RHEA:54857"/>
    </physiologicalReaction>
</comment>
<keyword evidence="35" id="KW-1185">Reference proteome</keyword>
<comment type="catalytic activity">
    <reaction evidence="29">
        <text>(2E)-geranial + NADPH + O2 + H(+) = (1E)-2,6-dimethylhepta-1,5-dien-1-yl formate + NADP(+) + H2O</text>
        <dbReference type="Rhea" id="RHEA:54860"/>
        <dbReference type="ChEBI" id="CHEBI:15377"/>
        <dbReference type="ChEBI" id="CHEBI:15378"/>
        <dbReference type="ChEBI" id="CHEBI:15379"/>
        <dbReference type="ChEBI" id="CHEBI:16980"/>
        <dbReference type="ChEBI" id="CHEBI:57783"/>
        <dbReference type="ChEBI" id="CHEBI:58349"/>
        <dbReference type="ChEBI" id="CHEBI:138375"/>
    </reaction>
    <physiologicalReaction direction="left-to-right" evidence="29">
        <dbReference type="Rhea" id="RHEA:54861"/>
    </physiologicalReaction>
</comment>
<comment type="catalytic activity">
    <reaction evidence="25">
        <text>hexan-3-one + NADPH + O2 + H(+) = ethyl butanoate + NADP(+) + H2O</text>
        <dbReference type="Rhea" id="RHEA:54844"/>
        <dbReference type="ChEBI" id="CHEBI:15377"/>
        <dbReference type="ChEBI" id="CHEBI:15378"/>
        <dbReference type="ChEBI" id="CHEBI:15379"/>
        <dbReference type="ChEBI" id="CHEBI:57783"/>
        <dbReference type="ChEBI" id="CHEBI:58349"/>
        <dbReference type="ChEBI" id="CHEBI:88764"/>
        <dbReference type="ChEBI" id="CHEBI:89891"/>
    </reaction>
    <physiologicalReaction direction="left-to-right" evidence="25">
        <dbReference type="Rhea" id="RHEA:54845"/>
    </physiologicalReaction>
</comment>
<evidence type="ECO:0000256" key="25">
    <source>
        <dbReference type="ARBA" id="ARBA00047977"/>
    </source>
</evidence>
<dbReference type="InterPro" id="IPR036188">
    <property type="entry name" value="FAD/NAD-bd_sf"/>
</dbReference>
<comment type="catalytic activity">
    <reaction evidence="23">
        <text>sulcatone + NADPH + O2 + H(+) = 4-methylpent-3-en-1-yl acetate + NADP(+) + H2O</text>
        <dbReference type="Rhea" id="RHEA:54864"/>
        <dbReference type="ChEBI" id="CHEBI:15377"/>
        <dbReference type="ChEBI" id="CHEBI:15378"/>
        <dbReference type="ChEBI" id="CHEBI:15379"/>
        <dbReference type="ChEBI" id="CHEBI:16310"/>
        <dbReference type="ChEBI" id="CHEBI:57783"/>
        <dbReference type="ChEBI" id="CHEBI:58349"/>
        <dbReference type="ChEBI" id="CHEBI:138373"/>
    </reaction>
    <physiologicalReaction direction="left-to-right" evidence="23">
        <dbReference type="Rhea" id="RHEA:54865"/>
    </physiologicalReaction>
</comment>
<evidence type="ECO:0000256" key="11">
    <source>
        <dbReference type="ARBA" id="ARBA00022848"/>
    </source>
</evidence>
<evidence type="ECO:0000256" key="24">
    <source>
        <dbReference type="ARBA" id="ARBA00047864"/>
    </source>
</evidence>
<dbReference type="PANTHER" id="PTHR23023">
    <property type="entry name" value="DIMETHYLANILINE MONOOXYGENASE"/>
    <property type="match status" value="1"/>
</dbReference>
<evidence type="ECO:0000313" key="35">
    <source>
        <dbReference type="Proteomes" id="UP001142055"/>
    </source>
</evidence>
<evidence type="ECO:0000256" key="26">
    <source>
        <dbReference type="ARBA" id="ARBA00048041"/>
    </source>
</evidence>
<dbReference type="PIRSF" id="PIRSF000332">
    <property type="entry name" value="FMO"/>
    <property type="match status" value="1"/>
</dbReference>
<dbReference type="EC" id="1.-.-.-" evidence="33"/>
<evidence type="ECO:0000256" key="16">
    <source>
        <dbReference type="ARBA" id="ARBA00023098"/>
    </source>
</evidence>
<evidence type="ECO:0000256" key="18">
    <source>
        <dbReference type="ARBA" id="ARBA00045722"/>
    </source>
</evidence>
<dbReference type="FunFam" id="3.50.50.60:FF:000159">
    <property type="entry name" value="Dimethylaniline monooxygenase [N-oxide-forming]"/>
    <property type="match status" value="1"/>
</dbReference>
<comment type="catalytic activity">
    <reaction evidence="30">
        <text>heptan-4-one + NADPH + O2 + H(+) = propyl butanoate + NADP(+) + H2O</text>
        <dbReference type="Rhea" id="RHEA:54852"/>
        <dbReference type="ChEBI" id="CHEBI:15377"/>
        <dbReference type="ChEBI" id="CHEBI:15378"/>
        <dbReference type="ChEBI" id="CHEBI:15379"/>
        <dbReference type="ChEBI" id="CHEBI:57783"/>
        <dbReference type="ChEBI" id="CHEBI:58349"/>
        <dbReference type="ChEBI" id="CHEBI:89484"/>
        <dbReference type="ChEBI" id="CHEBI:89719"/>
    </reaction>
    <physiologicalReaction direction="left-to-right" evidence="30">
        <dbReference type="Rhea" id="RHEA:54853"/>
    </physiologicalReaction>
</comment>
<evidence type="ECO:0000256" key="21">
    <source>
        <dbReference type="ARBA" id="ARBA00047426"/>
    </source>
</evidence>
<evidence type="ECO:0000256" key="29">
    <source>
        <dbReference type="ARBA" id="ARBA00048989"/>
    </source>
</evidence>
<evidence type="ECO:0000256" key="14">
    <source>
        <dbReference type="ARBA" id="ARBA00023002"/>
    </source>
</evidence>
<organism evidence="34 35">
    <name type="scientific">Blomia tropicalis</name>
    <name type="common">Mite</name>
    <dbReference type="NCBI Taxonomy" id="40697"/>
    <lineage>
        <taxon>Eukaryota</taxon>
        <taxon>Metazoa</taxon>
        <taxon>Ecdysozoa</taxon>
        <taxon>Arthropoda</taxon>
        <taxon>Chelicerata</taxon>
        <taxon>Arachnida</taxon>
        <taxon>Acari</taxon>
        <taxon>Acariformes</taxon>
        <taxon>Sarcoptiformes</taxon>
        <taxon>Astigmata</taxon>
        <taxon>Glycyphagoidea</taxon>
        <taxon>Echimyopodidae</taxon>
        <taxon>Blomia</taxon>
    </lineage>
</organism>
<dbReference type="Gene3D" id="3.50.50.60">
    <property type="entry name" value="FAD/NAD(P)-binding domain"/>
    <property type="match status" value="3"/>
</dbReference>
<comment type="catalytic activity">
    <reaction evidence="20">
        <text>hypotaurine + NADH + O2 + H(+) = taurine + NAD(+) + H2O</text>
        <dbReference type="Rhea" id="RHEA:74111"/>
        <dbReference type="ChEBI" id="CHEBI:15377"/>
        <dbReference type="ChEBI" id="CHEBI:15378"/>
        <dbReference type="ChEBI" id="CHEBI:15379"/>
        <dbReference type="ChEBI" id="CHEBI:57540"/>
        <dbReference type="ChEBI" id="CHEBI:57853"/>
        <dbReference type="ChEBI" id="CHEBI:57945"/>
        <dbReference type="ChEBI" id="CHEBI:507393"/>
        <dbReference type="EC" id="1.14.13.8"/>
    </reaction>
    <physiologicalReaction direction="left-to-right" evidence="20">
        <dbReference type="Rhea" id="RHEA:74112"/>
    </physiologicalReaction>
</comment>
<dbReference type="Proteomes" id="UP001142055">
    <property type="component" value="Chromosome 1"/>
</dbReference>
<evidence type="ECO:0000256" key="15">
    <source>
        <dbReference type="ARBA" id="ARBA00023033"/>
    </source>
</evidence>
<dbReference type="InterPro" id="IPR020946">
    <property type="entry name" value="Flavin_mOase-like"/>
</dbReference>
<evidence type="ECO:0000256" key="33">
    <source>
        <dbReference type="RuleBase" id="RU361177"/>
    </source>
</evidence>
<evidence type="ECO:0000256" key="32">
    <source>
        <dbReference type="ARBA" id="ARBA00049475"/>
    </source>
</evidence>
<protein>
    <recommendedName>
        <fullName evidence="33">Flavin-containing monooxygenase</fullName>
        <ecNumber evidence="33">1.-.-.-</ecNumber>
    </recommendedName>
</protein>
<dbReference type="InterPro" id="IPR050346">
    <property type="entry name" value="FMO-like"/>
</dbReference>
<dbReference type="PRINTS" id="PR01125">
    <property type="entry name" value="FMOXYGENASE5"/>
</dbReference>
<evidence type="ECO:0000256" key="17">
    <source>
        <dbReference type="ARBA" id="ARBA00023136"/>
    </source>
</evidence>
<sequence length="608" mass="70569">MENDNDDEQILSSVLLDETMPKRVAIIGAGVCGSATAKACLDQNLDVVVFEKTDYTGGLWRYQPNINENGIASVMRSTVINTSKEVSAISNFPPKAEYPNYMHHSQNIEYYDDFAKTFNLRSYVRFRHEVVSVEMANDYEETGRWIVRYRNMKLDEQSIIEEIFDAVAICVGHHNVRNVPTFNGQEQFQGTIIHSHELKHADGFQNKNIVVVGIGNSATDAAVELSSVAKQVYISTRRGSWIFHRVSRNGYPMDLVFQRRILNFLTNLLPYWLICTVMEWYLNEFLDHERYGLKPKHRCLSAHITMNDALPNKIMCGTVIVKDNIERFTKNGVIFCGEEHETQCDTVVLGTGYRVNVPFISETILPINRNRVRLFKHMFVAGLKHPHTLAILGLFQSVGAGIPPGELQCRWFALLVAGKRKLPSKCEMEREIDRQYRYISERYYDSDRHTFQVDWIPYMDDLADRIGCRPPLLRYLFTDPRLWFALVFGVCVPYQYRLTGPNQWNGARNAILTTNERINRPFQTNHVSKNYKTNRFNLTNFSTHNILVIDHFMQKFTENIICIFNDRLSYYQNRDDHDGDDYWVTIPNENFGNVNSIIYYGNKKARYI</sequence>
<keyword evidence="14 33" id="KW-0560">Oxidoreductase</keyword>
<evidence type="ECO:0000256" key="6">
    <source>
        <dbReference type="ARBA" id="ARBA00022553"/>
    </source>
</evidence>
<evidence type="ECO:0000256" key="9">
    <source>
        <dbReference type="ARBA" id="ARBA00022824"/>
    </source>
</evidence>
<keyword evidence="6" id="KW-0597">Phosphoprotein</keyword>
<dbReference type="GO" id="GO:0004499">
    <property type="term" value="F:N,N-dimethylaniline monooxygenase activity"/>
    <property type="evidence" value="ECO:0007669"/>
    <property type="project" value="InterPro"/>
</dbReference>
<comment type="subcellular location">
    <subcellularLocation>
        <location evidence="2">Endoplasmic reticulum membrane</location>
        <topology evidence="2">Single-pass membrane protein</topology>
    </subcellularLocation>
    <subcellularLocation>
        <location evidence="3">Microsome membrane</location>
    </subcellularLocation>
</comment>
<evidence type="ECO:0000256" key="5">
    <source>
        <dbReference type="ARBA" id="ARBA00022481"/>
    </source>
</evidence>
<keyword evidence="7 33" id="KW-0285">Flavoprotein</keyword>
<comment type="catalytic activity">
    <reaction evidence="31">
        <text>N,N-dimethylaniline + NADPH + O2 + H(+) = N,N-dimethylaniline N-oxide + NADP(+) + H2O</text>
        <dbReference type="Rhea" id="RHEA:24468"/>
        <dbReference type="ChEBI" id="CHEBI:15377"/>
        <dbReference type="ChEBI" id="CHEBI:15378"/>
        <dbReference type="ChEBI" id="CHEBI:15379"/>
        <dbReference type="ChEBI" id="CHEBI:16269"/>
        <dbReference type="ChEBI" id="CHEBI:17735"/>
        <dbReference type="ChEBI" id="CHEBI:57783"/>
        <dbReference type="ChEBI" id="CHEBI:58349"/>
        <dbReference type="EC" id="1.14.13.8"/>
    </reaction>
    <physiologicalReaction direction="left-to-right" evidence="31">
        <dbReference type="Rhea" id="RHEA:24469"/>
    </physiologicalReaction>
</comment>
<evidence type="ECO:0000256" key="8">
    <source>
        <dbReference type="ARBA" id="ARBA00022692"/>
    </source>
</evidence>
<comment type="function">
    <text evidence="18">Acts as a Baeyer-Villiger monooxygenase on a broad range of substrates. Catalyzes the insertion of an oxygen atom into a carbon-carbon bond adjacent to a carbonyl, which converts ketones to esters. Active on diverse carbonyl compounds, whereas soft nucleophiles are mostly non- or poorly reactive. In contrast with other forms of FMO it is non- or poorly active on 'classical' substrates such as drugs, pesticides, and dietary components containing soft nucleophilic heteroatoms. Able to oxidize drug molecules bearing a carbonyl group on an aliphatic chain, such as nabumetone and pentoxifylline. Also, in the absence of substrates, shows slow but yet significant NADPH oxidase activity. Acts as a positive modulator of cholesterol biosynthesis as well as glucose homeostasis, promoting metabolic aging via pleiotropic effects.</text>
</comment>
<evidence type="ECO:0000256" key="13">
    <source>
        <dbReference type="ARBA" id="ARBA00022989"/>
    </source>
</evidence>
<evidence type="ECO:0000256" key="30">
    <source>
        <dbReference type="ARBA" id="ARBA00048990"/>
    </source>
</evidence>
<keyword evidence="16" id="KW-0443">Lipid metabolism</keyword>
<dbReference type="InterPro" id="IPR002257">
    <property type="entry name" value="Flavin_mOase_5"/>
</dbReference>
<comment type="catalytic activity">
    <reaction evidence="32">
        <text>octan-3-one + NADPH + O2 + H(+) = pentyl propanoate + NADP(+) + H2O</text>
        <dbReference type="Rhea" id="RHEA:54840"/>
        <dbReference type="ChEBI" id="CHEBI:15377"/>
        <dbReference type="ChEBI" id="CHEBI:15378"/>
        <dbReference type="ChEBI" id="CHEBI:15379"/>
        <dbReference type="ChEBI" id="CHEBI:57783"/>
        <dbReference type="ChEBI" id="CHEBI:58349"/>
        <dbReference type="ChEBI" id="CHEBI:80946"/>
        <dbReference type="ChEBI" id="CHEBI:87373"/>
    </reaction>
    <physiologicalReaction direction="left-to-right" evidence="32">
        <dbReference type="Rhea" id="RHEA:54841"/>
    </physiologicalReaction>
</comment>
<comment type="catalytic activity">
    <reaction evidence="26">
        <text>hypotaurine + NADPH + O2 + H(+) = taurine + NADP(+) + H2O</text>
        <dbReference type="Rhea" id="RHEA:69819"/>
        <dbReference type="ChEBI" id="CHEBI:15377"/>
        <dbReference type="ChEBI" id="CHEBI:15378"/>
        <dbReference type="ChEBI" id="CHEBI:15379"/>
        <dbReference type="ChEBI" id="CHEBI:57783"/>
        <dbReference type="ChEBI" id="CHEBI:57853"/>
        <dbReference type="ChEBI" id="CHEBI:58349"/>
        <dbReference type="ChEBI" id="CHEBI:507393"/>
        <dbReference type="EC" id="1.14.13.8"/>
    </reaction>
    <physiologicalReaction direction="left-to-right" evidence="26">
        <dbReference type="Rhea" id="RHEA:69820"/>
    </physiologicalReaction>
</comment>
<comment type="catalytic activity">
    <reaction evidence="27">
        <text>trimethylamine + NADPH + O2 = trimethylamine N-oxide + NADP(+) + H2O</text>
        <dbReference type="Rhea" id="RHEA:31979"/>
        <dbReference type="ChEBI" id="CHEBI:15377"/>
        <dbReference type="ChEBI" id="CHEBI:15379"/>
        <dbReference type="ChEBI" id="CHEBI:15724"/>
        <dbReference type="ChEBI" id="CHEBI:57783"/>
        <dbReference type="ChEBI" id="CHEBI:58349"/>
        <dbReference type="ChEBI" id="CHEBI:58389"/>
        <dbReference type="EC" id="1.14.13.148"/>
    </reaction>
    <physiologicalReaction direction="left-to-right" evidence="27">
        <dbReference type="Rhea" id="RHEA:31980"/>
    </physiologicalReaction>
</comment>
<evidence type="ECO:0000256" key="1">
    <source>
        <dbReference type="ARBA" id="ARBA00001974"/>
    </source>
</evidence>
<evidence type="ECO:0000256" key="23">
    <source>
        <dbReference type="ARBA" id="ARBA00047855"/>
    </source>
</evidence>